<evidence type="ECO:0000256" key="1">
    <source>
        <dbReference type="SAM" id="Phobius"/>
    </source>
</evidence>
<evidence type="ECO:0000313" key="3">
    <source>
        <dbReference type="Proteomes" id="UP000244336"/>
    </source>
</evidence>
<keyword evidence="1" id="KW-1133">Transmembrane helix</keyword>
<gene>
    <name evidence="2" type="ORF">GQ55_4G293600</name>
</gene>
<evidence type="ECO:0000313" key="2">
    <source>
        <dbReference type="EMBL" id="PUZ61650.1"/>
    </source>
</evidence>
<accession>A0A2T7E1E0</accession>
<sequence length="98" mass="10413">MSRNFSETGPAHQATKRSRCIGPLASLDTQSVILPSEQAPAGPRPVSIHATKPGSSIILSTSTLPCMDFLTALKTALNYLCVNYICVYTLATVYGLPS</sequence>
<feature type="transmembrane region" description="Helical" evidence="1">
    <location>
        <begin position="77"/>
        <end position="96"/>
    </location>
</feature>
<dbReference type="Proteomes" id="UP000244336">
    <property type="component" value="Chromosome 4"/>
</dbReference>
<proteinExistence type="predicted"/>
<keyword evidence="1" id="KW-0812">Transmembrane</keyword>
<organism evidence="2 3">
    <name type="scientific">Panicum hallii var. hallii</name>
    <dbReference type="NCBI Taxonomy" id="1504633"/>
    <lineage>
        <taxon>Eukaryota</taxon>
        <taxon>Viridiplantae</taxon>
        <taxon>Streptophyta</taxon>
        <taxon>Embryophyta</taxon>
        <taxon>Tracheophyta</taxon>
        <taxon>Spermatophyta</taxon>
        <taxon>Magnoliopsida</taxon>
        <taxon>Liliopsida</taxon>
        <taxon>Poales</taxon>
        <taxon>Poaceae</taxon>
        <taxon>PACMAD clade</taxon>
        <taxon>Panicoideae</taxon>
        <taxon>Panicodae</taxon>
        <taxon>Paniceae</taxon>
        <taxon>Panicinae</taxon>
        <taxon>Panicum</taxon>
        <taxon>Panicum sect. Panicum</taxon>
    </lineage>
</organism>
<protein>
    <submittedName>
        <fullName evidence="2">Uncharacterized protein</fullName>
    </submittedName>
</protein>
<keyword evidence="1" id="KW-0472">Membrane</keyword>
<reference evidence="2 3" key="1">
    <citation type="submission" date="2018-04" db="EMBL/GenBank/DDBJ databases">
        <title>WGS assembly of Panicum hallii var. hallii HAL2.</title>
        <authorList>
            <person name="Lovell J."/>
            <person name="Jenkins J."/>
            <person name="Lowry D."/>
            <person name="Mamidi S."/>
            <person name="Sreedasyam A."/>
            <person name="Weng X."/>
            <person name="Barry K."/>
            <person name="Bonette J."/>
            <person name="Campitelli B."/>
            <person name="Daum C."/>
            <person name="Gordon S."/>
            <person name="Gould B."/>
            <person name="Lipzen A."/>
            <person name="MacQueen A."/>
            <person name="Palacio-Mejia J."/>
            <person name="Plott C."/>
            <person name="Shakirov E."/>
            <person name="Shu S."/>
            <person name="Yoshinaga Y."/>
            <person name="Zane M."/>
            <person name="Rokhsar D."/>
            <person name="Grimwood J."/>
            <person name="Schmutz J."/>
            <person name="Juenger T."/>
        </authorList>
    </citation>
    <scope>NUCLEOTIDE SEQUENCE [LARGE SCALE GENOMIC DNA]</scope>
    <source>
        <strain evidence="3">cv. HAL2</strain>
    </source>
</reference>
<keyword evidence="3" id="KW-1185">Reference proteome</keyword>
<dbReference type="EMBL" id="CM009752">
    <property type="protein sequence ID" value="PUZ61650.1"/>
    <property type="molecule type" value="Genomic_DNA"/>
</dbReference>
<name>A0A2T7E1E0_9POAL</name>
<dbReference type="AlphaFoldDB" id="A0A2T7E1E0"/>
<dbReference type="Gramene" id="PUZ61650">
    <property type="protein sequence ID" value="PUZ61650"/>
    <property type="gene ID" value="GQ55_4G293600"/>
</dbReference>